<feature type="domain" description="4Fe4S-binding SPASM" evidence="1">
    <location>
        <begin position="97"/>
        <end position="163"/>
    </location>
</feature>
<dbReference type="EMBL" id="LCEW01000058">
    <property type="protein sequence ID" value="KKS78602.1"/>
    <property type="molecule type" value="Genomic_DNA"/>
</dbReference>
<dbReference type="STRING" id="1618369.UV54_C0058G0003"/>
<evidence type="ECO:0000259" key="1">
    <source>
        <dbReference type="Pfam" id="PF13186"/>
    </source>
</evidence>
<dbReference type="Proteomes" id="UP000034213">
    <property type="component" value="Unassembled WGS sequence"/>
</dbReference>
<name>A0A0G1BZ87_9BACT</name>
<dbReference type="SUPFAM" id="SSF102114">
    <property type="entry name" value="Radical SAM enzymes"/>
    <property type="match status" value="1"/>
</dbReference>
<comment type="caution">
    <text evidence="2">The sequence shown here is derived from an EMBL/GenBank/DDBJ whole genome shotgun (WGS) entry which is preliminary data.</text>
</comment>
<evidence type="ECO:0000313" key="2">
    <source>
        <dbReference type="EMBL" id="KKS78602.1"/>
    </source>
</evidence>
<dbReference type="CDD" id="cd21109">
    <property type="entry name" value="SPASM"/>
    <property type="match status" value="1"/>
</dbReference>
<dbReference type="InterPro" id="IPR013785">
    <property type="entry name" value="Aldolase_TIM"/>
</dbReference>
<proteinExistence type="predicted"/>
<protein>
    <submittedName>
        <fullName evidence="2">Radical SAM</fullName>
    </submittedName>
</protein>
<accession>A0A0G1BZ87</accession>
<evidence type="ECO:0000313" key="3">
    <source>
        <dbReference type="Proteomes" id="UP000034213"/>
    </source>
</evidence>
<dbReference type="InterPro" id="IPR023885">
    <property type="entry name" value="4Fe4S-binding_SPASM_dom"/>
</dbReference>
<gene>
    <name evidence="2" type="ORF">UV54_C0058G0003</name>
</gene>
<dbReference type="Gene3D" id="3.20.20.70">
    <property type="entry name" value="Aldolase class I"/>
    <property type="match status" value="1"/>
</dbReference>
<dbReference type="InterPro" id="IPR058240">
    <property type="entry name" value="rSAM_sf"/>
</dbReference>
<sequence>MPLYRGPEAPLISLTLDKDKYVPTDKATVSIVSEIADRDVLLTMERGRVDRTQVVHIDGKSKDVEIELKAIASDNFAVEYRSNAIQKYSEERPYKECMATPFASAHIMADGSVYSCSAHLMDQKFYLGNINKQSFREIWEGERRKEQWEAMKKFDLSGCRRNCRMDETNRYLWEVTHPPYNVNFI</sequence>
<organism evidence="2 3">
    <name type="scientific">Candidatus Beckwithbacteria bacterium GW2011_GWA2_43_10</name>
    <dbReference type="NCBI Taxonomy" id="1618369"/>
    <lineage>
        <taxon>Bacteria</taxon>
        <taxon>Candidatus Beckwithiibacteriota</taxon>
    </lineage>
</organism>
<dbReference type="AlphaFoldDB" id="A0A0G1BZ87"/>
<dbReference type="PATRIC" id="fig|1618369.3.peg.722"/>
<dbReference type="Pfam" id="PF13186">
    <property type="entry name" value="SPASM"/>
    <property type="match status" value="1"/>
</dbReference>
<reference evidence="2 3" key="1">
    <citation type="journal article" date="2015" name="Nature">
        <title>rRNA introns, odd ribosomes, and small enigmatic genomes across a large radiation of phyla.</title>
        <authorList>
            <person name="Brown C.T."/>
            <person name="Hug L.A."/>
            <person name="Thomas B.C."/>
            <person name="Sharon I."/>
            <person name="Castelle C.J."/>
            <person name="Singh A."/>
            <person name="Wilkins M.J."/>
            <person name="Williams K.H."/>
            <person name="Banfield J.F."/>
        </authorList>
    </citation>
    <scope>NUCLEOTIDE SEQUENCE [LARGE SCALE GENOMIC DNA]</scope>
</reference>
<dbReference type="NCBIfam" id="TIGR04085">
    <property type="entry name" value="rSAM_more_4Fe4S"/>
    <property type="match status" value="1"/>
</dbReference>